<name>A0A0P6AZ50_9CRUS</name>
<dbReference type="AlphaFoldDB" id="A0A0P6AZ50"/>
<dbReference type="EMBL" id="LRGB01008707">
    <property type="protein sequence ID" value="KZS00739.1"/>
    <property type="molecule type" value="Genomic_DNA"/>
</dbReference>
<reference evidence="1 2" key="1">
    <citation type="submission" date="2016-03" db="EMBL/GenBank/DDBJ databases">
        <title>EvidentialGene: Evidence-directed Construction of Genes on Genomes.</title>
        <authorList>
            <person name="Gilbert D.G."/>
            <person name="Choi J.-H."/>
            <person name="Mockaitis K."/>
            <person name="Colbourne J."/>
            <person name="Pfrender M."/>
        </authorList>
    </citation>
    <scope>NUCLEOTIDE SEQUENCE [LARGE SCALE GENOMIC DNA]</scope>
    <source>
        <strain evidence="1 2">Xinb3</strain>
        <tissue evidence="1">Complete organism</tissue>
    </source>
</reference>
<evidence type="ECO:0000313" key="2">
    <source>
        <dbReference type="Proteomes" id="UP000076858"/>
    </source>
</evidence>
<protein>
    <submittedName>
        <fullName evidence="1">Uncharacterized protein</fullName>
    </submittedName>
</protein>
<gene>
    <name evidence="1" type="ORF">APZ42_002844</name>
</gene>
<dbReference type="Proteomes" id="UP000076858">
    <property type="component" value="Unassembled WGS sequence"/>
</dbReference>
<proteinExistence type="predicted"/>
<organism evidence="1 2">
    <name type="scientific">Daphnia magna</name>
    <dbReference type="NCBI Taxonomy" id="35525"/>
    <lineage>
        <taxon>Eukaryota</taxon>
        <taxon>Metazoa</taxon>
        <taxon>Ecdysozoa</taxon>
        <taxon>Arthropoda</taxon>
        <taxon>Crustacea</taxon>
        <taxon>Branchiopoda</taxon>
        <taxon>Diplostraca</taxon>
        <taxon>Cladocera</taxon>
        <taxon>Anomopoda</taxon>
        <taxon>Daphniidae</taxon>
        <taxon>Daphnia</taxon>
    </lineage>
</organism>
<evidence type="ECO:0000313" key="1">
    <source>
        <dbReference type="EMBL" id="KZS00739.1"/>
    </source>
</evidence>
<sequence>MKDEVVVGNLRPFLSYENDERVCLRDSRSFELLYNENYRNPGTQSREKQIREKRVKKKFQLTFLNTNG</sequence>
<keyword evidence="2" id="KW-1185">Reference proteome</keyword>
<accession>A0A0P6AZ50</accession>
<comment type="caution">
    <text evidence="1">The sequence shown here is derived from an EMBL/GenBank/DDBJ whole genome shotgun (WGS) entry which is preliminary data.</text>
</comment>